<proteinExistence type="predicted"/>
<evidence type="ECO:0000313" key="2">
    <source>
        <dbReference type="Proteomes" id="UP000029549"/>
    </source>
</evidence>
<keyword evidence="2" id="KW-1185">Reference proteome</keyword>
<organism evidence="1 2">
    <name type="scientific">Comamonas thiooxydans</name>
    <dbReference type="NCBI Taxonomy" id="363952"/>
    <lineage>
        <taxon>Bacteria</taxon>
        <taxon>Pseudomonadati</taxon>
        <taxon>Pseudomonadota</taxon>
        <taxon>Betaproteobacteria</taxon>
        <taxon>Burkholderiales</taxon>
        <taxon>Comamonadaceae</taxon>
        <taxon>Comamonas</taxon>
    </lineage>
</organism>
<protein>
    <submittedName>
        <fullName evidence="1">Uncharacterized protein</fullName>
    </submittedName>
</protein>
<accession>A0A0E3BSM5</accession>
<comment type="caution">
    <text evidence="1">The sequence shown here is derived from an EMBL/GenBank/DDBJ whole genome shotgun (WGS) entry which is preliminary data.</text>
</comment>
<gene>
    <name evidence="1" type="ORF">P608_21255</name>
</gene>
<evidence type="ECO:0000313" key="1">
    <source>
        <dbReference type="EMBL" id="KGH07217.1"/>
    </source>
</evidence>
<sequence length="33" mass="3560">MQLLNSLIDLADMRIQQGVDITTSSTGVVSKPK</sequence>
<name>A0A0E3BSM5_9BURK</name>
<dbReference type="AlphaFoldDB" id="A0A0E3BSM5"/>
<dbReference type="EMBL" id="AWTP01000135">
    <property type="protein sequence ID" value="KGH07217.1"/>
    <property type="molecule type" value="Genomic_DNA"/>
</dbReference>
<reference evidence="1 2" key="1">
    <citation type="submission" date="2013-09" db="EMBL/GenBank/DDBJ databases">
        <title>High correlation between genotypes and phenotypes of environmental bacteria Comamonas testosteroni strains.</title>
        <authorList>
            <person name="Liu L."/>
            <person name="Zhu W."/>
            <person name="Xia X."/>
            <person name="Xu B."/>
            <person name="Luo M."/>
            <person name="Wang G."/>
        </authorList>
    </citation>
    <scope>NUCLEOTIDE SEQUENCE [LARGE SCALE GENOMIC DNA]</scope>
    <source>
        <strain evidence="1 2">DF2</strain>
    </source>
</reference>
<dbReference type="Proteomes" id="UP000029549">
    <property type="component" value="Unassembled WGS sequence"/>
</dbReference>